<dbReference type="AlphaFoldDB" id="A0AAD9DP50"/>
<sequence length="62" mass="6729">MALGVFIAWLWEKFSSLAIAAMNRFSLARFESSFKATSAAVLSVTIESFLSLQVSTPLARAS</sequence>
<proteinExistence type="predicted"/>
<evidence type="ECO:0000256" key="1">
    <source>
        <dbReference type="SAM" id="SignalP"/>
    </source>
</evidence>
<name>A0AAD9DP50_9TELE</name>
<dbReference type="Proteomes" id="UP001239994">
    <property type="component" value="Unassembled WGS sequence"/>
</dbReference>
<comment type="caution">
    <text evidence="2">The sequence shown here is derived from an EMBL/GenBank/DDBJ whole genome shotgun (WGS) entry which is preliminary data.</text>
</comment>
<protein>
    <submittedName>
        <fullName evidence="2">Uncharacterized protein</fullName>
    </submittedName>
</protein>
<gene>
    <name evidence="2" type="ORF">P4O66_016461</name>
</gene>
<feature type="signal peptide" evidence="1">
    <location>
        <begin position="1"/>
        <end position="16"/>
    </location>
</feature>
<evidence type="ECO:0000313" key="2">
    <source>
        <dbReference type="EMBL" id="KAK1787983.1"/>
    </source>
</evidence>
<keyword evidence="1" id="KW-0732">Signal</keyword>
<accession>A0AAD9DP50</accession>
<dbReference type="EMBL" id="JAROKS010000023">
    <property type="protein sequence ID" value="KAK1787983.1"/>
    <property type="molecule type" value="Genomic_DNA"/>
</dbReference>
<organism evidence="2 3">
    <name type="scientific">Electrophorus voltai</name>
    <dbReference type="NCBI Taxonomy" id="2609070"/>
    <lineage>
        <taxon>Eukaryota</taxon>
        <taxon>Metazoa</taxon>
        <taxon>Chordata</taxon>
        <taxon>Craniata</taxon>
        <taxon>Vertebrata</taxon>
        <taxon>Euteleostomi</taxon>
        <taxon>Actinopterygii</taxon>
        <taxon>Neopterygii</taxon>
        <taxon>Teleostei</taxon>
        <taxon>Ostariophysi</taxon>
        <taxon>Gymnotiformes</taxon>
        <taxon>Gymnotoidei</taxon>
        <taxon>Gymnotidae</taxon>
        <taxon>Electrophorus</taxon>
    </lineage>
</organism>
<keyword evidence="3" id="KW-1185">Reference proteome</keyword>
<reference evidence="2" key="1">
    <citation type="submission" date="2023-03" db="EMBL/GenBank/DDBJ databases">
        <title>Electrophorus voltai genome.</title>
        <authorList>
            <person name="Bian C."/>
        </authorList>
    </citation>
    <scope>NUCLEOTIDE SEQUENCE</scope>
    <source>
        <strain evidence="2">CB-2022</strain>
        <tissue evidence="2">Muscle</tissue>
    </source>
</reference>
<evidence type="ECO:0000313" key="3">
    <source>
        <dbReference type="Proteomes" id="UP001239994"/>
    </source>
</evidence>
<feature type="chain" id="PRO_5042062652" evidence="1">
    <location>
        <begin position="17"/>
        <end position="62"/>
    </location>
</feature>